<dbReference type="SUPFAM" id="SSF50156">
    <property type="entry name" value="PDZ domain-like"/>
    <property type="match status" value="1"/>
</dbReference>
<name>A0A2M7VGC3_9BACT</name>
<dbReference type="InterPro" id="IPR001478">
    <property type="entry name" value="PDZ"/>
</dbReference>
<dbReference type="SUPFAM" id="SSF50494">
    <property type="entry name" value="Trypsin-like serine proteases"/>
    <property type="match status" value="1"/>
</dbReference>
<dbReference type="Proteomes" id="UP000230405">
    <property type="component" value="Unassembled WGS sequence"/>
</dbReference>
<organism evidence="3 4">
    <name type="scientific">Candidatus Komeilibacteria bacterium CG_4_10_14_0_2_um_filter_37_10</name>
    <dbReference type="NCBI Taxonomy" id="1974470"/>
    <lineage>
        <taxon>Bacteria</taxon>
        <taxon>Candidatus Komeiliibacteriota</taxon>
    </lineage>
</organism>
<dbReference type="InterPro" id="IPR041489">
    <property type="entry name" value="PDZ_6"/>
</dbReference>
<evidence type="ECO:0000313" key="4">
    <source>
        <dbReference type="Proteomes" id="UP000230405"/>
    </source>
</evidence>
<gene>
    <name evidence="3" type="ORF">COX77_00710</name>
</gene>
<dbReference type="Pfam" id="PF17820">
    <property type="entry name" value="PDZ_6"/>
    <property type="match status" value="1"/>
</dbReference>
<dbReference type="AlphaFoldDB" id="A0A2M7VGC3"/>
<dbReference type="InterPro" id="IPR009003">
    <property type="entry name" value="Peptidase_S1_PA"/>
</dbReference>
<accession>A0A2M7VGC3</accession>
<dbReference type="PROSITE" id="PS50106">
    <property type="entry name" value="PDZ"/>
    <property type="match status" value="1"/>
</dbReference>
<feature type="domain" description="PDZ" evidence="2">
    <location>
        <begin position="321"/>
        <end position="376"/>
    </location>
</feature>
<feature type="transmembrane region" description="Helical" evidence="1">
    <location>
        <begin position="37"/>
        <end position="58"/>
    </location>
</feature>
<keyword evidence="1" id="KW-0812">Transmembrane</keyword>
<evidence type="ECO:0000313" key="3">
    <source>
        <dbReference type="EMBL" id="PIZ99746.1"/>
    </source>
</evidence>
<protein>
    <recommendedName>
        <fullName evidence="2">PDZ domain-containing protein</fullName>
    </recommendedName>
</protein>
<proteinExistence type="predicted"/>
<dbReference type="EMBL" id="PFPO01000013">
    <property type="protein sequence ID" value="PIZ99746.1"/>
    <property type="molecule type" value="Genomic_DNA"/>
</dbReference>
<dbReference type="CDD" id="cd06779">
    <property type="entry name" value="cpPDZ_Deg_HtrA-like"/>
    <property type="match status" value="1"/>
</dbReference>
<dbReference type="InterPro" id="IPR036034">
    <property type="entry name" value="PDZ_sf"/>
</dbReference>
<reference evidence="4" key="1">
    <citation type="submission" date="2017-09" db="EMBL/GenBank/DDBJ databases">
        <title>Depth-based differentiation of microbial function through sediment-hosted aquifers and enrichment of novel symbionts in the deep terrestrial subsurface.</title>
        <authorList>
            <person name="Probst A.J."/>
            <person name="Ladd B."/>
            <person name="Jarett J.K."/>
            <person name="Geller-Mcgrath D.E."/>
            <person name="Sieber C.M.K."/>
            <person name="Emerson J.B."/>
            <person name="Anantharaman K."/>
            <person name="Thomas B.C."/>
            <person name="Malmstrom R."/>
            <person name="Stieglmeier M."/>
            <person name="Klingl A."/>
            <person name="Woyke T."/>
            <person name="Ryan C.M."/>
            <person name="Banfield J.F."/>
        </authorList>
    </citation>
    <scope>NUCLEOTIDE SEQUENCE [LARGE SCALE GENOMIC DNA]</scope>
</reference>
<dbReference type="SMART" id="SM00228">
    <property type="entry name" value="PDZ"/>
    <property type="match status" value="1"/>
</dbReference>
<dbReference type="Gene3D" id="2.40.10.120">
    <property type="match status" value="1"/>
</dbReference>
<comment type="caution">
    <text evidence="3">The sequence shown here is derived from an EMBL/GenBank/DDBJ whole genome shotgun (WGS) entry which is preliminary data.</text>
</comment>
<dbReference type="Gene3D" id="2.30.42.10">
    <property type="match status" value="1"/>
</dbReference>
<keyword evidence="1" id="KW-1133">Transmembrane helix</keyword>
<evidence type="ECO:0000259" key="2">
    <source>
        <dbReference type="PROSITE" id="PS50106"/>
    </source>
</evidence>
<keyword evidence="1" id="KW-0472">Membrane</keyword>
<sequence>MKLNKEEKKISNERAETIQEIYASSDEIRIPTRSLSWTGLIIVALLAGLLAGFFGGYWQASMKPAYLQNKTPNDEVKKVDILTALQERDLSAKQKTTNALMDSIAQSTVTFYWKNNKDNSNLLTEKNVLAQGLVITSDGWLLTSAILANIPLKEILVITGDRQGYELEQVIKDNYTGLILAKIKAENLKTRSIINDQTARANEDFILLRNTMRLGNPETQYVNVISSNYRALGSTILDYLISTEELSSYWKLNKQISTEYGGSPIFTSDGEVAGLLIKQKEQTDLVVAGFYLKNLVTNFLNSQNKPMHNYLGLQYIDLAEIVGLPKDLQRGYNRGALIYGSTEAEAIIAEGPAARAKLQKGDIILAVNDQELNSINSLNQIIQEYPLGTTISLKVLTAAGQEKDYIIILDVQ</sequence>
<evidence type="ECO:0000256" key="1">
    <source>
        <dbReference type="SAM" id="Phobius"/>
    </source>
</evidence>